<feature type="domain" description="BON" evidence="2">
    <location>
        <begin position="51"/>
        <end position="119"/>
    </location>
</feature>
<feature type="signal peptide" evidence="1">
    <location>
        <begin position="1"/>
        <end position="22"/>
    </location>
</feature>
<keyword evidence="4" id="KW-1185">Reference proteome</keyword>
<dbReference type="Gene3D" id="3.30.1340.30">
    <property type="match status" value="1"/>
</dbReference>
<reference evidence="3 4" key="1">
    <citation type="submission" date="2015-11" db="EMBL/GenBank/DDBJ databases">
        <title>Expanding the genomic diversity of Burkholderia species for the development of highly accurate diagnostics.</title>
        <authorList>
            <person name="Sahl J."/>
            <person name="Keim P."/>
            <person name="Wagner D."/>
        </authorList>
    </citation>
    <scope>NUCLEOTIDE SEQUENCE [LARGE SCALE GENOMIC DNA]</scope>
    <source>
        <strain evidence="3 4">MSMB1301WGS</strain>
    </source>
</reference>
<dbReference type="RefSeq" id="WP_060107563.1">
    <property type="nucleotide sequence ID" value="NZ_LPEQ01000100.1"/>
</dbReference>
<dbReference type="InterPro" id="IPR007055">
    <property type="entry name" value="BON_dom"/>
</dbReference>
<protein>
    <submittedName>
        <fullName evidence="3">Transporter</fullName>
    </submittedName>
</protein>
<name>A0A106EAD4_9BURK</name>
<keyword evidence="1" id="KW-0732">Signal</keyword>
<dbReference type="Pfam" id="PF04972">
    <property type="entry name" value="BON"/>
    <property type="match status" value="1"/>
</dbReference>
<evidence type="ECO:0000256" key="1">
    <source>
        <dbReference type="SAM" id="SignalP"/>
    </source>
</evidence>
<accession>A0A106EAD4</accession>
<dbReference type="EMBL" id="LPEQ01000100">
    <property type="protein sequence ID" value="KVV43474.1"/>
    <property type="molecule type" value="Genomic_DNA"/>
</dbReference>
<dbReference type="PANTHER" id="PTHR34606:SF15">
    <property type="entry name" value="BON DOMAIN-CONTAINING PROTEIN"/>
    <property type="match status" value="1"/>
</dbReference>
<evidence type="ECO:0000259" key="2">
    <source>
        <dbReference type="PROSITE" id="PS50914"/>
    </source>
</evidence>
<sequence length="122" mass="12906">MKNIIASVLYVTYLAFGVSAHAAEQDAAASSDAVVSQKEVNKADRRAERTADRALSRKIVWALSKTKGLNAVNARVLVRHGVVTLTGYVPDSEQVQLAGDSAARVAGVTSVVNNLMPGEQGR</sequence>
<dbReference type="AlphaFoldDB" id="A0A106EAD4"/>
<evidence type="ECO:0000313" key="3">
    <source>
        <dbReference type="EMBL" id="KVV43474.1"/>
    </source>
</evidence>
<evidence type="ECO:0000313" key="4">
    <source>
        <dbReference type="Proteomes" id="UP000062317"/>
    </source>
</evidence>
<organism evidence="3 4">
    <name type="scientific">Burkholderia territorii</name>
    <dbReference type="NCBI Taxonomy" id="1503055"/>
    <lineage>
        <taxon>Bacteria</taxon>
        <taxon>Pseudomonadati</taxon>
        <taxon>Pseudomonadota</taxon>
        <taxon>Betaproteobacteria</taxon>
        <taxon>Burkholderiales</taxon>
        <taxon>Burkholderiaceae</taxon>
        <taxon>Burkholderia</taxon>
        <taxon>Burkholderia cepacia complex</taxon>
    </lineage>
</organism>
<proteinExistence type="predicted"/>
<dbReference type="PANTHER" id="PTHR34606">
    <property type="entry name" value="BON DOMAIN-CONTAINING PROTEIN"/>
    <property type="match status" value="1"/>
</dbReference>
<comment type="caution">
    <text evidence="3">The sequence shown here is derived from an EMBL/GenBank/DDBJ whole genome shotgun (WGS) entry which is preliminary data.</text>
</comment>
<feature type="chain" id="PRO_5007126339" evidence="1">
    <location>
        <begin position="23"/>
        <end position="122"/>
    </location>
</feature>
<dbReference type="InterPro" id="IPR051686">
    <property type="entry name" value="Lipoprotein_DolP"/>
</dbReference>
<dbReference type="Proteomes" id="UP000062317">
    <property type="component" value="Unassembled WGS sequence"/>
</dbReference>
<dbReference type="PROSITE" id="PS50914">
    <property type="entry name" value="BON"/>
    <property type="match status" value="1"/>
</dbReference>
<gene>
    <name evidence="3" type="ORF">WT27_09875</name>
</gene>